<dbReference type="AlphaFoldDB" id="A0A9P8TI12"/>
<dbReference type="Proteomes" id="UP000774326">
    <property type="component" value="Unassembled WGS sequence"/>
</dbReference>
<dbReference type="OrthoDB" id="10683401at2759"/>
<proteinExistence type="predicted"/>
<name>A0A9P8TI12_WICPI</name>
<protein>
    <submittedName>
        <fullName evidence="2">Uncharacterized protein</fullName>
    </submittedName>
</protein>
<feature type="region of interest" description="Disordered" evidence="1">
    <location>
        <begin position="131"/>
        <end position="177"/>
    </location>
</feature>
<sequence length="420" mass="47235">MLVERNSNVLKNGINQGFNQIRESSDENTPSPGSNHAQYAASELHNASSKTSPRQVIPGLTARQSHNVIPTLKQEKGSQSQDSALKYSVVQMLKNDSNRTNFDVLKEFNNHSSAKNSSQSASSFTTKPRLGYRANIPTSPITSRSVFSPTSSTLHNYYHEEEEEEEEEEGEAHDDISFDHDLQLDATLTRKIEEDDMNDATELFDLYKKNTSFELENIIEHPAFSVLNPQVKYVTVAPPRLGKPLLPNGEPLDLSCVDMSYTDYPPLNHEDKENLSNDELKLYSILDYELKQVGGSLNWSGSKNVAGDNSSGVDSDEETDLHGRSKTSYFSDICNSFFVKHFNKDAHYESKYPWYKITNDIDNAKDTKNPHVTDTKAGGLYDGPQFERNNTDMFPVSNKFFTTSLIKTNPPIDHMAPEEV</sequence>
<keyword evidence="3" id="KW-1185">Reference proteome</keyword>
<dbReference type="EMBL" id="JAEUBG010005022">
    <property type="protein sequence ID" value="KAH3679101.1"/>
    <property type="molecule type" value="Genomic_DNA"/>
</dbReference>
<reference evidence="2" key="2">
    <citation type="submission" date="2021-01" db="EMBL/GenBank/DDBJ databases">
        <authorList>
            <person name="Schikora-Tamarit M.A."/>
        </authorList>
    </citation>
    <scope>NUCLEOTIDE SEQUENCE</scope>
    <source>
        <strain evidence="2">CBS2887</strain>
    </source>
</reference>
<feature type="compositionally biased region" description="Acidic residues" evidence="1">
    <location>
        <begin position="160"/>
        <end position="172"/>
    </location>
</feature>
<feature type="compositionally biased region" description="Polar residues" evidence="1">
    <location>
        <begin position="45"/>
        <end position="54"/>
    </location>
</feature>
<organism evidence="2 3">
    <name type="scientific">Wickerhamomyces pijperi</name>
    <name type="common">Yeast</name>
    <name type="synonym">Pichia pijperi</name>
    <dbReference type="NCBI Taxonomy" id="599730"/>
    <lineage>
        <taxon>Eukaryota</taxon>
        <taxon>Fungi</taxon>
        <taxon>Dikarya</taxon>
        <taxon>Ascomycota</taxon>
        <taxon>Saccharomycotina</taxon>
        <taxon>Saccharomycetes</taxon>
        <taxon>Phaffomycetales</taxon>
        <taxon>Wickerhamomycetaceae</taxon>
        <taxon>Wickerhamomyces</taxon>
    </lineage>
</organism>
<feature type="compositionally biased region" description="Polar residues" evidence="1">
    <location>
        <begin position="21"/>
        <end position="37"/>
    </location>
</feature>
<gene>
    <name evidence="2" type="ORF">WICPIJ_008709</name>
</gene>
<evidence type="ECO:0000313" key="3">
    <source>
        <dbReference type="Proteomes" id="UP000774326"/>
    </source>
</evidence>
<reference evidence="2" key="1">
    <citation type="journal article" date="2021" name="Open Biol.">
        <title>Shared evolutionary footprints suggest mitochondrial oxidative damage underlies multiple complex I losses in fungi.</title>
        <authorList>
            <person name="Schikora-Tamarit M.A."/>
            <person name="Marcet-Houben M."/>
            <person name="Nosek J."/>
            <person name="Gabaldon T."/>
        </authorList>
    </citation>
    <scope>NUCLEOTIDE SEQUENCE</scope>
    <source>
        <strain evidence="2">CBS2887</strain>
    </source>
</reference>
<comment type="caution">
    <text evidence="2">The sequence shown here is derived from an EMBL/GenBank/DDBJ whole genome shotgun (WGS) entry which is preliminary data.</text>
</comment>
<feature type="compositionally biased region" description="Polar residues" evidence="1">
    <location>
        <begin position="136"/>
        <end position="155"/>
    </location>
</feature>
<feature type="region of interest" description="Disordered" evidence="1">
    <location>
        <begin position="21"/>
        <end position="55"/>
    </location>
</feature>
<evidence type="ECO:0000256" key="1">
    <source>
        <dbReference type="SAM" id="MobiDB-lite"/>
    </source>
</evidence>
<accession>A0A9P8TI12</accession>
<evidence type="ECO:0000313" key="2">
    <source>
        <dbReference type="EMBL" id="KAH3679101.1"/>
    </source>
</evidence>